<dbReference type="InterPro" id="IPR027806">
    <property type="entry name" value="HARBI1_dom"/>
</dbReference>
<dbReference type="GO" id="GO:0031011">
    <property type="term" value="C:Ino80 complex"/>
    <property type="evidence" value="ECO:0007669"/>
    <property type="project" value="InterPro"/>
</dbReference>
<evidence type="ECO:0000313" key="9">
    <source>
        <dbReference type="EMBL" id="KAG9339409.1"/>
    </source>
</evidence>
<feature type="compositionally biased region" description="Polar residues" evidence="7">
    <location>
        <begin position="14"/>
        <end position="34"/>
    </location>
</feature>
<dbReference type="InterPro" id="IPR013272">
    <property type="entry name" value="Vps72/YL1_C"/>
</dbReference>
<evidence type="ECO:0000256" key="5">
    <source>
        <dbReference type="ARBA" id="ARBA00023163"/>
    </source>
</evidence>
<dbReference type="Proteomes" id="UP000824540">
    <property type="component" value="Unassembled WGS sequence"/>
</dbReference>
<keyword evidence="3" id="KW-0479">Metal-binding</keyword>
<evidence type="ECO:0000256" key="1">
    <source>
        <dbReference type="ARBA" id="ARBA00001968"/>
    </source>
</evidence>
<dbReference type="SMART" id="SM00993">
    <property type="entry name" value="YL1_C"/>
    <property type="match status" value="1"/>
</dbReference>
<evidence type="ECO:0000256" key="2">
    <source>
        <dbReference type="ARBA" id="ARBA00004123"/>
    </source>
</evidence>
<gene>
    <name evidence="9" type="ORF">JZ751_023803</name>
</gene>
<keyword evidence="4" id="KW-0805">Transcription regulation</keyword>
<keyword evidence="5" id="KW-0804">Transcription</keyword>
<feature type="domain" description="Vps72/YL1 C-terminal" evidence="8">
    <location>
        <begin position="510"/>
        <end position="539"/>
    </location>
</feature>
<evidence type="ECO:0000256" key="7">
    <source>
        <dbReference type="SAM" id="MobiDB-lite"/>
    </source>
</evidence>
<proteinExistence type="predicted"/>
<dbReference type="PANTHER" id="PTHR31200">
    <property type="entry name" value="INO80 COMPLEX SUBUNIT C"/>
    <property type="match status" value="1"/>
</dbReference>
<evidence type="ECO:0000313" key="10">
    <source>
        <dbReference type="Proteomes" id="UP000824540"/>
    </source>
</evidence>
<protein>
    <recommendedName>
        <fullName evidence="8">Vps72/YL1 C-terminal domain-containing protein</fullName>
    </recommendedName>
</protein>
<dbReference type="InterPro" id="IPR029525">
    <property type="entry name" value="INO80C/Ies6"/>
</dbReference>
<evidence type="ECO:0000256" key="3">
    <source>
        <dbReference type="ARBA" id="ARBA00022723"/>
    </source>
</evidence>
<evidence type="ECO:0000256" key="6">
    <source>
        <dbReference type="ARBA" id="ARBA00023242"/>
    </source>
</evidence>
<organism evidence="9 10">
    <name type="scientific">Albula glossodonta</name>
    <name type="common">roundjaw bonefish</name>
    <dbReference type="NCBI Taxonomy" id="121402"/>
    <lineage>
        <taxon>Eukaryota</taxon>
        <taxon>Metazoa</taxon>
        <taxon>Chordata</taxon>
        <taxon>Craniata</taxon>
        <taxon>Vertebrata</taxon>
        <taxon>Euteleostomi</taxon>
        <taxon>Actinopterygii</taxon>
        <taxon>Neopterygii</taxon>
        <taxon>Teleostei</taxon>
        <taxon>Albuliformes</taxon>
        <taxon>Albulidae</taxon>
        <taxon>Albula</taxon>
    </lineage>
</organism>
<comment type="cofactor">
    <cofactor evidence="1">
        <name>a divalent metal cation</name>
        <dbReference type="ChEBI" id="CHEBI:60240"/>
    </cofactor>
</comment>
<comment type="caution">
    <text evidence="9">The sequence shown here is derived from an EMBL/GenBank/DDBJ whole genome shotgun (WGS) entry which is preliminary data.</text>
</comment>
<sequence length="561" mass="61565">MASSPPISDIVAEQLTSVSPSPSSKTGATPSSQAKGKKRPASPANSSGSVLVSASSSKKKRFSFSANMIPPPPQPPQACRLFVYTRLNRNVPVLQVYFDEEQDLKKDYLLSRQSMKALLQLIHREKDHGWAIHLEILIFVYWLAHGLSFRVVARAFDVPASTTHRVVHNIAKQLMENLGKVISLPKPEELESVGQGFGELARNAAFDKAVGAIDCCHMRVKPAGGRCHVDYINYRLSFSIRFQAICDATGKFLDVFVGYPGSVHNSRVLMSSPLYTEARYPPPGFFIVGNDEYPCLEEPLSLITPYKLPLQGRAQERFNLHLSRALSVTQKSFGMMKTRWRSTLFKALEVNPDFAPSVISACAFLHNVCLMNGDMVEPDPNLRDDVMGPLPPPDPVGPDGKRGDQMRDEMCAQVSASGHTVAVVDSAAEMRTVGALDPGPAVAEPVVKPLPFKDPNFVHSGIGGASAGKKNRTWKNLKQILAAERALPWQLSDPNYYSIDAPPSLKPAKKYSDISGLPASYTDPQTKLRFTSSEEFSYIRLLPTDVVTGYLALRKATCIVP</sequence>
<comment type="subcellular location">
    <subcellularLocation>
        <location evidence="2">Nucleus</location>
    </subcellularLocation>
</comment>
<dbReference type="GO" id="GO:0006338">
    <property type="term" value="P:chromatin remodeling"/>
    <property type="evidence" value="ECO:0007669"/>
    <property type="project" value="InterPro"/>
</dbReference>
<dbReference type="PANTHER" id="PTHR31200:SF1">
    <property type="entry name" value="INO80 COMPLEX SUBUNIT C"/>
    <property type="match status" value="1"/>
</dbReference>
<keyword evidence="10" id="KW-1185">Reference proteome</keyword>
<dbReference type="OrthoDB" id="8928178at2759"/>
<reference evidence="9" key="1">
    <citation type="thesis" date="2021" institute="BYU ScholarsArchive" country="Provo, UT, USA">
        <title>Applications of and Algorithms for Genome Assembly and Genomic Analyses with an Emphasis on Marine Teleosts.</title>
        <authorList>
            <person name="Pickett B.D."/>
        </authorList>
    </citation>
    <scope>NUCLEOTIDE SEQUENCE</scope>
    <source>
        <strain evidence="9">HI-2016</strain>
    </source>
</reference>
<dbReference type="AlphaFoldDB" id="A0A8T2NGM5"/>
<dbReference type="EMBL" id="JAFBMS010000054">
    <property type="protein sequence ID" value="KAG9339409.1"/>
    <property type="molecule type" value="Genomic_DNA"/>
</dbReference>
<evidence type="ECO:0000256" key="4">
    <source>
        <dbReference type="ARBA" id="ARBA00023015"/>
    </source>
</evidence>
<keyword evidence="6" id="KW-0539">Nucleus</keyword>
<dbReference type="Pfam" id="PF13359">
    <property type="entry name" value="DDE_Tnp_4"/>
    <property type="match status" value="1"/>
</dbReference>
<dbReference type="Pfam" id="PF08265">
    <property type="entry name" value="YL1_C"/>
    <property type="match status" value="1"/>
</dbReference>
<dbReference type="GO" id="GO:0046872">
    <property type="term" value="F:metal ion binding"/>
    <property type="evidence" value="ECO:0007669"/>
    <property type="project" value="UniProtKB-KW"/>
</dbReference>
<accession>A0A8T2NGM5</accession>
<feature type="region of interest" description="Disordered" evidence="7">
    <location>
        <begin position="1"/>
        <end position="51"/>
    </location>
</feature>
<evidence type="ECO:0000259" key="8">
    <source>
        <dbReference type="SMART" id="SM00993"/>
    </source>
</evidence>
<name>A0A8T2NGM5_9TELE</name>